<dbReference type="RefSeq" id="XP_020432048.1">
    <property type="nucleotide sequence ID" value="XM_020577600.1"/>
</dbReference>
<keyword evidence="4 12" id="KW-0349">Heme</keyword>
<dbReference type="GO" id="GO:0020037">
    <property type="term" value="F:heme binding"/>
    <property type="evidence" value="ECO:0007669"/>
    <property type="project" value="InterPro"/>
</dbReference>
<evidence type="ECO:0000256" key="6">
    <source>
        <dbReference type="ARBA" id="ARBA00022723"/>
    </source>
</evidence>
<sequence length="867" mass="99688">MIILSIVIVFILWILYEKNPYKKCPPSPLAIPLIGHLHLLGENINNDMDLLFRRYGEVFRFKMGSVEGIVLTGPGELFKKHLLTMIYLLIDFQREGRTDINRGESMTSSNGEYNTYLRSILLQHLTPSKLKKSEESMVEEISKLYECLKVQSKSGEPINLFPFFKNSSTSSTDYNELMTKLKTIIGKLVEDRISGSESPNIIADSYIHEFKAGNISNIGLFLLLPISSLLDLKLLSLVILCLIRVCCNYPEVQEKLYLELTSVENRIPSKISTPYTNAVIRETMRRYTINGFGNSHEAIRDGYFRGYYVKKGTQVFQNIHSSMLSEQYWDDPMEFKPERFIGVDAQKNSNRVKIIFGSGPRNCVGMNLAELEVYLVVTQLIKSFKFTSPNSEFIEESMVYGLAVSPTPFKWLQEVRAIIVFILWILYEKNPYKKCPPSPLAIPLIGHLHLLGENINNDLDRLFRRYGEVFRFKMGSVEGIVLTGPETIQEAFTYNDLFVNRFQKKERTDINRGESMTSSNGEYNTYLRSILLQHLTPSKLKKSEESMVEEISKLYECLKVQSKSGEPINLFPFVKICTLNILLTKLFDKQFPYELDGQAIEILNIIQGNQPILGRPMISEYSSLIKSLVILCLIRVCCNYPEVQEKLYLELTSVENRIPSKISTPYTNAVIRETMRRYPINGFGNSHEAIRDGYFRGYYVKKGIQVFQNIHSSLLSEQYWDDPMEFKPERFIGVDAQKNSNRVKIIYGSGPRNCVGMNLAEVEIYVLVTQLIKSFKFTSPNSEFIEESMVYGLALSPTPFKYIEIGMNRNHCDKDRVGCGYNMWTEILCSKDVVSEMVHSWAFTTSTRVRGSVMTKFPRYRNIFVKD</sequence>
<dbReference type="InterPro" id="IPR017972">
    <property type="entry name" value="Cyt_P450_CS"/>
</dbReference>
<evidence type="ECO:0000313" key="15">
    <source>
        <dbReference type="Proteomes" id="UP000001396"/>
    </source>
</evidence>
<protein>
    <submittedName>
        <fullName evidence="14">Cytochrome P450 family protein</fullName>
    </submittedName>
</protein>
<evidence type="ECO:0000256" key="4">
    <source>
        <dbReference type="ARBA" id="ARBA00022617"/>
    </source>
</evidence>
<keyword evidence="10" id="KW-0503">Monooxygenase</keyword>
<evidence type="ECO:0000256" key="13">
    <source>
        <dbReference type="SAM" id="SignalP"/>
    </source>
</evidence>
<feature type="chain" id="PRO_5003041633" evidence="13">
    <location>
        <begin position="18"/>
        <end position="867"/>
    </location>
</feature>
<name>D3BFL4_HETP5</name>
<dbReference type="GO" id="GO:0016020">
    <property type="term" value="C:membrane"/>
    <property type="evidence" value="ECO:0007669"/>
    <property type="project" value="UniProtKB-SubCell"/>
</dbReference>
<keyword evidence="13" id="KW-0732">Signal</keyword>
<dbReference type="InParanoid" id="D3BFL4"/>
<dbReference type="InterPro" id="IPR002401">
    <property type="entry name" value="Cyt_P450_E_grp-I"/>
</dbReference>
<accession>D3BFL4</accession>
<dbReference type="STRING" id="670386.D3BFL4"/>
<dbReference type="GO" id="GO:0004497">
    <property type="term" value="F:monooxygenase activity"/>
    <property type="evidence" value="ECO:0007669"/>
    <property type="project" value="UniProtKB-KW"/>
</dbReference>
<proteinExistence type="inferred from homology"/>
<evidence type="ECO:0000256" key="11">
    <source>
        <dbReference type="ARBA" id="ARBA00023136"/>
    </source>
</evidence>
<dbReference type="InterPro" id="IPR036396">
    <property type="entry name" value="Cyt_P450_sf"/>
</dbReference>
<dbReference type="GO" id="GO:0005506">
    <property type="term" value="F:iron ion binding"/>
    <property type="evidence" value="ECO:0007669"/>
    <property type="project" value="InterPro"/>
</dbReference>
<dbReference type="GO" id="GO:0016705">
    <property type="term" value="F:oxidoreductase activity, acting on paired donors, with incorporation or reduction of molecular oxygen"/>
    <property type="evidence" value="ECO:0007669"/>
    <property type="project" value="InterPro"/>
</dbReference>
<comment type="cofactor">
    <cofactor evidence="1 12">
        <name>heme</name>
        <dbReference type="ChEBI" id="CHEBI:30413"/>
    </cofactor>
</comment>
<dbReference type="Gene3D" id="1.10.630.10">
    <property type="entry name" value="Cytochrome P450"/>
    <property type="match status" value="4"/>
</dbReference>
<dbReference type="PROSITE" id="PS00086">
    <property type="entry name" value="CYTOCHROME_P450"/>
    <property type="match status" value="1"/>
</dbReference>
<evidence type="ECO:0000256" key="8">
    <source>
        <dbReference type="ARBA" id="ARBA00023002"/>
    </source>
</evidence>
<feature type="binding site" description="axial binding residue" evidence="12">
    <location>
        <position position="363"/>
    </location>
    <ligand>
        <name>heme</name>
        <dbReference type="ChEBI" id="CHEBI:30413"/>
    </ligand>
    <ligandPart>
        <name>Fe</name>
        <dbReference type="ChEBI" id="CHEBI:18248"/>
    </ligandPart>
</feature>
<comment type="subcellular location">
    <subcellularLocation>
        <location evidence="2">Membrane</location>
        <topology evidence="2">Single-pass membrane protein</topology>
    </subcellularLocation>
</comment>
<dbReference type="PANTHER" id="PTHR24303">
    <property type="entry name" value="HEME-BINDING MONOOXYGENASE FAMILY"/>
    <property type="match status" value="1"/>
</dbReference>
<keyword evidence="9 12" id="KW-0408">Iron</keyword>
<keyword evidence="8" id="KW-0560">Oxidoreductase</keyword>
<dbReference type="Pfam" id="PF00067">
    <property type="entry name" value="p450"/>
    <property type="match status" value="4"/>
</dbReference>
<organism evidence="14 15">
    <name type="scientific">Heterostelium pallidum (strain ATCC 26659 / Pp 5 / PN500)</name>
    <name type="common">Cellular slime mold</name>
    <name type="synonym">Polysphondylium pallidum</name>
    <dbReference type="NCBI Taxonomy" id="670386"/>
    <lineage>
        <taxon>Eukaryota</taxon>
        <taxon>Amoebozoa</taxon>
        <taxon>Evosea</taxon>
        <taxon>Eumycetozoa</taxon>
        <taxon>Dictyostelia</taxon>
        <taxon>Acytosteliales</taxon>
        <taxon>Acytosteliaceae</taxon>
        <taxon>Heterostelium</taxon>
    </lineage>
</organism>
<evidence type="ECO:0000256" key="3">
    <source>
        <dbReference type="ARBA" id="ARBA00010617"/>
    </source>
</evidence>
<gene>
    <name evidence="14" type="primary">CYP514A1</name>
    <name evidence="14" type="ORF">PPL_06748</name>
</gene>
<dbReference type="AlphaFoldDB" id="D3BFL4"/>
<dbReference type="PRINTS" id="PR00385">
    <property type="entry name" value="P450"/>
</dbReference>
<keyword evidence="11" id="KW-0472">Membrane</keyword>
<keyword evidence="5" id="KW-0812">Transmembrane</keyword>
<dbReference type="InterPro" id="IPR001128">
    <property type="entry name" value="Cyt_P450"/>
</dbReference>
<evidence type="ECO:0000256" key="5">
    <source>
        <dbReference type="ARBA" id="ARBA00022692"/>
    </source>
</evidence>
<keyword evidence="7" id="KW-1133">Transmembrane helix</keyword>
<reference evidence="14 15" key="1">
    <citation type="journal article" date="2011" name="Genome Res.">
        <title>Phylogeny-wide analysis of social amoeba genomes highlights ancient origins for complex intercellular communication.</title>
        <authorList>
            <person name="Heidel A.J."/>
            <person name="Lawal H.M."/>
            <person name="Felder M."/>
            <person name="Schilde C."/>
            <person name="Helps N.R."/>
            <person name="Tunggal B."/>
            <person name="Rivero F."/>
            <person name="John U."/>
            <person name="Schleicher M."/>
            <person name="Eichinger L."/>
            <person name="Platzer M."/>
            <person name="Noegel A.A."/>
            <person name="Schaap P."/>
            <person name="Gloeckner G."/>
        </authorList>
    </citation>
    <scope>NUCLEOTIDE SEQUENCE [LARGE SCALE GENOMIC DNA]</scope>
    <source>
        <strain evidence="15">ATCC 26659 / Pp 5 / PN500</strain>
    </source>
</reference>
<dbReference type="EMBL" id="ADBJ01000031">
    <property type="protein sequence ID" value="EFA79928.1"/>
    <property type="molecule type" value="Genomic_DNA"/>
</dbReference>
<feature type="signal peptide" evidence="13">
    <location>
        <begin position="1"/>
        <end position="17"/>
    </location>
</feature>
<evidence type="ECO:0000256" key="1">
    <source>
        <dbReference type="ARBA" id="ARBA00001971"/>
    </source>
</evidence>
<evidence type="ECO:0000313" key="14">
    <source>
        <dbReference type="EMBL" id="EFA79928.1"/>
    </source>
</evidence>
<dbReference type="GeneID" id="31362229"/>
<evidence type="ECO:0000256" key="9">
    <source>
        <dbReference type="ARBA" id="ARBA00023004"/>
    </source>
</evidence>
<dbReference type="PANTHER" id="PTHR24303:SF31">
    <property type="entry name" value="CYTOCHROME P450 307A1-RELATED"/>
    <property type="match status" value="1"/>
</dbReference>
<evidence type="ECO:0000256" key="2">
    <source>
        <dbReference type="ARBA" id="ARBA00004167"/>
    </source>
</evidence>
<comment type="similarity">
    <text evidence="3">Belongs to the cytochrome P450 family.</text>
</comment>
<dbReference type="OMA" id="EHIHEEL"/>
<keyword evidence="15" id="KW-1185">Reference proteome</keyword>
<evidence type="ECO:0000256" key="10">
    <source>
        <dbReference type="ARBA" id="ARBA00023033"/>
    </source>
</evidence>
<keyword evidence="6 12" id="KW-0479">Metal-binding</keyword>
<dbReference type="PRINTS" id="PR00463">
    <property type="entry name" value="EP450I"/>
</dbReference>
<evidence type="ECO:0000256" key="12">
    <source>
        <dbReference type="PIRSR" id="PIRSR602401-1"/>
    </source>
</evidence>
<comment type="caution">
    <text evidence="14">The sequence shown here is derived from an EMBL/GenBank/DDBJ whole genome shotgun (WGS) entry which is preliminary data.</text>
</comment>
<dbReference type="SUPFAM" id="SSF48264">
    <property type="entry name" value="Cytochrome P450"/>
    <property type="match status" value="2"/>
</dbReference>
<evidence type="ECO:0000256" key="7">
    <source>
        <dbReference type="ARBA" id="ARBA00022989"/>
    </source>
</evidence>
<dbReference type="Proteomes" id="UP000001396">
    <property type="component" value="Unassembled WGS sequence"/>
</dbReference>